<dbReference type="EMBL" id="JEMT01018110">
    <property type="protein sequence ID" value="EXX67003.1"/>
    <property type="molecule type" value="Genomic_DNA"/>
</dbReference>
<dbReference type="AlphaFoldDB" id="A0A015MJF2"/>
<evidence type="ECO:0000313" key="3">
    <source>
        <dbReference type="Proteomes" id="UP000022910"/>
    </source>
</evidence>
<gene>
    <name evidence="2" type="ORF">RirG_118370</name>
</gene>
<dbReference type="OrthoDB" id="2353491at2759"/>
<sequence length="270" mass="31617">METNENVVTKDYSASSDQNEIKMNVYDNNKLVEKQAKEFEELCLNKFKVENVSFEIEKIYKRYNEKINSQSKLIDALRARIEELEIDSLIKNQEIKKIQEEFNFIKKEIQSTLAAPTRDNKENVSSIKDETIKDLGILESNYNSIGHYEKKTSSNCTIEKEQRKSSTFDIYDIYGKIQNEDNSRVVASSNYKLPLISMVNIFIKNRQVHSKVIATINNFKSKNKIINGKAFYHLFDDFTINDLLEYEKSILFYSLDDESRSCFKNTLIIR</sequence>
<protein>
    <submittedName>
        <fullName evidence="2">Uncharacterized protein</fullName>
    </submittedName>
</protein>
<comment type="caution">
    <text evidence="2">The sequence shown here is derived from an EMBL/GenBank/DDBJ whole genome shotgun (WGS) entry which is preliminary data.</text>
</comment>
<feature type="coiled-coil region" evidence="1">
    <location>
        <begin position="60"/>
        <end position="101"/>
    </location>
</feature>
<dbReference type="HOGENOM" id="CLU_1031134_0_0_1"/>
<evidence type="ECO:0000313" key="2">
    <source>
        <dbReference type="EMBL" id="EXX67003.1"/>
    </source>
</evidence>
<keyword evidence="3" id="KW-1185">Reference proteome</keyword>
<evidence type="ECO:0000256" key="1">
    <source>
        <dbReference type="SAM" id="Coils"/>
    </source>
</evidence>
<proteinExistence type="predicted"/>
<keyword evidence="1" id="KW-0175">Coiled coil</keyword>
<dbReference type="SMR" id="A0A015MJF2"/>
<reference evidence="2 3" key="1">
    <citation type="submission" date="2014-02" db="EMBL/GenBank/DDBJ databases">
        <title>Single nucleus genome sequencing reveals high similarity among nuclei of an endomycorrhizal fungus.</title>
        <authorList>
            <person name="Lin K."/>
            <person name="Geurts R."/>
            <person name="Zhang Z."/>
            <person name="Limpens E."/>
            <person name="Saunders D.G."/>
            <person name="Mu D."/>
            <person name="Pang E."/>
            <person name="Cao H."/>
            <person name="Cha H."/>
            <person name="Lin T."/>
            <person name="Zhou Q."/>
            <person name="Shang Y."/>
            <person name="Li Y."/>
            <person name="Ivanov S."/>
            <person name="Sharma T."/>
            <person name="Velzen R.V."/>
            <person name="Ruijter N.D."/>
            <person name="Aanen D.K."/>
            <person name="Win J."/>
            <person name="Kamoun S."/>
            <person name="Bisseling T."/>
            <person name="Huang S."/>
        </authorList>
    </citation>
    <scope>NUCLEOTIDE SEQUENCE [LARGE SCALE GENOMIC DNA]</scope>
    <source>
        <strain evidence="3">DAOM197198w</strain>
    </source>
</reference>
<organism evidence="2 3">
    <name type="scientific">Rhizophagus irregularis (strain DAOM 197198w)</name>
    <name type="common">Glomus intraradices</name>
    <dbReference type="NCBI Taxonomy" id="1432141"/>
    <lineage>
        <taxon>Eukaryota</taxon>
        <taxon>Fungi</taxon>
        <taxon>Fungi incertae sedis</taxon>
        <taxon>Mucoromycota</taxon>
        <taxon>Glomeromycotina</taxon>
        <taxon>Glomeromycetes</taxon>
        <taxon>Glomerales</taxon>
        <taxon>Glomeraceae</taxon>
        <taxon>Rhizophagus</taxon>
    </lineage>
</organism>
<name>A0A015MJF2_RHIIW</name>
<accession>A0A015MJF2</accession>
<dbReference type="Proteomes" id="UP000022910">
    <property type="component" value="Unassembled WGS sequence"/>
</dbReference>